<keyword evidence="1" id="KW-0472">Membrane</keyword>
<evidence type="ECO:0000313" key="5">
    <source>
        <dbReference type="Proteomes" id="UP000005602"/>
    </source>
</evidence>
<keyword evidence="5" id="KW-1185">Reference proteome</keyword>
<reference evidence="4" key="1">
    <citation type="submission" date="2008-03" db="EMBL/GenBank/DDBJ databases">
        <authorList>
            <person name="Fulton L."/>
            <person name="Clifton S."/>
            <person name="Fulton B."/>
            <person name="Xu J."/>
            <person name="Minx P."/>
            <person name="Pepin K.H."/>
            <person name="Johnson M."/>
            <person name="Thiruvilangam P."/>
            <person name="Bhonagiri V."/>
            <person name="Nash W.E."/>
            <person name="Mardis E.R."/>
            <person name="Wilson R.K."/>
        </authorList>
    </citation>
    <scope>NUCLEOTIDE SEQUENCE [LARGE SCALE GENOMIC DNA]</scope>
    <source>
        <strain evidence="4">ATCC BAA-102</strain>
    </source>
</reference>
<dbReference type="Pfam" id="PF00534">
    <property type="entry name" value="Glycos_transf_1"/>
    <property type="match status" value="1"/>
</dbReference>
<evidence type="ECO:0000259" key="2">
    <source>
        <dbReference type="Pfam" id="PF00534"/>
    </source>
</evidence>
<dbReference type="InterPro" id="IPR028098">
    <property type="entry name" value="Glyco_trans_4-like_N"/>
</dbReference>
<evidence type="ECO:0000313" key="4">
    <source>
        <dbReference type="EMBL" id="EDT47333.1"/>
    </source>
</evidence>
<proteinExistence type="predicted"/>
<keyword evidence="4" id="KW-0328">Glycosyltransferase</keyword>
<sequence length="376" mass="43201">MYIDKNLRDQWRKKSMAEKKKILYIVEAMGGGVFTYIVDLANELVNSYDMYIAYAVRKQTPENYKDYFDKRIHLIEVKNFGRAIDPAKDIAAFFEVKKIAAKIKPDVIHLHSSKAGAIGRVAFNGKIPMFYTPHGYSFLMENYKPMKRRMFKVIESVCAKRNCTTISCSVGEHQESLKLTRRSTYVNNGINMAELQEIIDKTEKVEHSFTVYTLGRICYQKNPTLFNKIAESLPDVKFVWIGDGELRDQLTSENIEITGWADRSTAIRYAVNADVFLLPSRWEGLPISLLESMYMKKACVVSNVIGNWDVIHNGENGFVCTKVEDFVKAIEECQVEAEKLTEHAYQDILKMYNTKVMAQMYIKKYENALNERGGTA</sequence>
<keyword evidence="1" id="KW-0812">Transmembrane</keyword>
<feature type="domain" description="Glycosyltransferase subfamily 4-like N-terminal" evidence="3">
    <location>
        <begin position="31"/>
        <end position="192"/>
    </location>
</feature>
<evidence type="ECO:0000256" key="1">
    <source>
        <dbReference type="SAM" id="Phobius"/>
    </source>
</evidence>
<dbReference type="EMBL" id="ABJK02000021">
    <property type="protein sequence ID" value="EDT47333.1"/>
    <property type="molecule type" value="Genomic_DNA"/>
</dbReference>
<dbReference type="PANTHER" id="PTHR45947">
    <property type="entry name" value="SULFOQUINOVOSYL TRANSFERASE SQD2"/>
    <property type="match status" value="1"/>
</dbReference>
<dbReference type="PANTHER" id="PTHR45947:SF15">
    <property type="entry name" value="TEICHURONIC ACID BIOSYNTHESIS GLYCOSYLTRANSFERASE TUAC-RELATED"/>
    <property type="match status" value="1"/>
</dbReference>
<dbReference type="Pfam" id="PF13439">
    <property type="entry name" value="Glyco_transf_4"/>
    <property type="match status" value="1"/>
</dbReference>
<dbReference type="EC" id="2.4.-.-" evidence="4"/>
<comment type="caution">
    <text evidence="4">The sequence shown here is derived from an EMBL/GenBank/DDBJ whole genome shotgun (WGS) entry which is preliminary data.</text>
</comment>
<reference evidence="4" key="2">
    <citation type="submission" date="2013-09" db="EMBL/GenBank/DDBJ databases">
        <title>Draft genome sequence of Streptococcus infantarius subsp. infantarius ATCC BAA-102.</title>
        <authorList>
            <person name="Sudarsanam P."/>
            <person name="Ley R."/>
            <person name="Guruge J."/>
            <person name="Turnbaugh P.J."/>
            <person name="Mahowald M."/>
            <person name="Liep D."/>
            <person name="Gordon J."/>
        </authorList>
    </citation>
    <scope>NUCLEOTIDE SEQUENCE</scope>
    <source>
        <strain evidence="4">ATCC BAA-102</strain>
    </source>
</reference>
<protein>
    <submittedName>
        <fullName evidence="4">Glycosyltransferase, group 1 family protein</fullName>
        <ecNumber evidence="4">2.4.-.-</ecNumber>
    </submittedName>
</protein>
<dbReference type="GO" id="GO:0016757">
    <property type="term" value="F:glycosyltransferase activity"/>
    <property type="evidence" value="ECO:0007669"/>
    <property type="project" value="UniProtKB-KW"/>
</dbReference>
<feature type="transmembrane region" description="Helical" evidence="1">
    <location>
        <begin position="21"/>
        <end position="38"/>
    </location>
</feature>
<dbReference type="Proteomes" id="UP000005602">
    <property type="component" value="Unassembled WGS sequence"/>
</dbReference>
<gene>
    <name evidence="4" type="ORF">STRINF_01634</name>
</gene>
<organism evidence="4 5">
    <name type="scientific">Streptococcus infantarius subsp. infantarius ATCC BAA-102</name>
    <dbReference type="NCBI Taxonomy" id="471872"/>
    <lineage>
        <taxon>Bacteria</taxon>
        <taxon>Bacillati</taxon>
        <taxon>Bacillota</taxon>
        <taxon>Bacilli</taxon>
        <taxon>Lactobacillales</taxon>
        <taxon>Streptococcaceae</taxon>
        <taxon>Streptococcus</taxon>
    </lineage>
</organism>
<keyword evidence="1" id="KW-1133">Transmembrane helix</keyword>
<dbReference type="SUPFAM" id="SSF53756">
    <property type="entry name" value="UDP-Glycosyltransferase/glycogen phosphorylase"/>
    <property type="match status" value="1"/>
</dbReference>
<dbReference type="InterPro" id="IPR001296">
    <property type="entry name" value="Glyco_trans_1"/>
</dbReference>
<keyword evidence="4" id="KW-0808">Transferase</keyword>
<name>A0ABP2DGJ6_9STRE</name>
<evidence type="ECO:0000259" key="3">
    <source>
        <dbReference type="Pfam" id="PF13439"/>
    </source>
</evidence>
<accession>A0ABP2DGJ6</accession>
<dbReference type="InterPro" id="IPR050194">
    <property type="entry name" value="Glycosyltransferase_grp1"/>
</dbReference>
<dbReference type="Gene3D" id="3.40.50.2000">
    <property type="entry name" value="Glycogen Phosphorylase B"/>
    <property type="match status" value="2"/>
</dbReference>
<feature type="domain" description="Glycosyl transferase family 1" evidence="2">
    <location>
        <begin position="197"/>
        <end position="333"/>
    </location>
</feature>